<proteinExistence type="predicted"/>
<accession>A0ABU5U0L5</accession>
<dbReference type="RefSeq" id="WP_323275907.1">
    <property type="nucleotide sequence ID" value="NZ_JAYGHT010000090.1"/>
</dbReference>
<dbReference type="PROSITE" id="PS51257">
    <property type="entry name" value="PROKAR_LIPOPROTEIN"/>
    <property type="match status" value="1"/>
</dbReference>
<gene>
    <name evidence="1" type="ORF">VB854_17380</name>
</gene>
<reference evidence="1 2" key="1">
    <citation type="submission" date="2023-12" db="EMBL/GenBank/DDBJ databases">
        <title>Baltic Sea Cyanobacteria.</title>
        <authorList>
            <person name="Delbaje E."/>
            <person name="Fewer D.P."/>
            <person name="Shishido T.K."/>
        </authorList>
    </citation>
    <scope>NUCLEOTIDE SEQUENCE [LARGE SCALE GENOMIC DNA]</scope>
    <source>
        <strain evidence="1 2">CCNP 1315</strain>
    </source>
</reference>
<organism evidence="1 2">
    <name type="scientific">Limnoraphis robusta CCNP1315</name>
    <dbReference type="NCBI Taxonomy" id="3110306"/>
    <lineage>
        <taxon>Bacteria</taxon>
        <taxon>Bacillati</taxon>
        <taxon>Cyanobacteriota</taxon>
        <taxon>Cyanophyceae</taxon>
        <taxon>Oscillatoriophycideae</taxon>
        <taxon>Oscillatoriales</taxon>
        <taxon>Sirenicapillariaceae</taxon>
        <taxon>Limnoraphis</taxon>
    </lineage>
</organism>
<evidence type="ECO:0000313" key="1">
    <source>
        <dbReference type="EMBL" id="MEA5520715.1"/>
    </source>
</evidence>
<name>A0ABU5U0L5_9CYAN</name>
<evidence type="ECO:0000313" key="2">
    <source>
        <dbReference type="Proteomes" id="UP001301728"/>
    </source>
</evidence>
<keyword evidence="2" id="KW-1185">Reference proteome</keyword>
<dbReference type="EMBL" id="JAYGHT010000090">
    <property type="protein sequence ID" value="MEA5520715.1"/>
    <property type="molecule type" value="Genomic_DNA"/>
</dbReference>
<comment type="caution">
    <text evidence="1">The sequence shown here is derived from an EMBL/GenBank/DDBJ whole genome shotgun (WGS) entry which is preliminary data.</text>
</comment>
<dbReference type="Proteomes" id="UP001301728">
    <property type="component" value="Unassembled WGS sequence"/>
</dbReference>
<sequence length="178" mass="19964">MDFNVRRVVTFLTVAVVIVGCAGNRQDQCRKLMEVVDQGNLAIAVPNNQDNSATTLRLAQELNLVADQMQKLYLTKGKLKKIRLGFTEVFREFAVVLNEMGQALEAGEKTPINLEGRAELAKAIEKVNQISQRTNPISQKADKLMAEMTKYCPPESLKPEEPNSNSDQLLQFTVYSYQ</sequence>
<protein>
    <submittedName>
        <fullName evidence="1">Uncharacterized protein</fullName>
    </submittedName>
</protein>